<evidence type="ECO:0000256" key="1">
    <source>
        <dbReference type="SAM" id="MobiDB-lite"/>
    </source>
</evidence>
<feature type="region of interest" description="Disordered" evidence="1">
    <location>
        <begin position="43"/>
        <end position="63"/>
    </location>
</feature>
<accession>A0A3P7JB22</accession>
<feature type="region of interest" description="Disordered" evidence="1">
    <location>
        <begin position="254"/>
        <end position="316"/>
    </location>
</feature>
<dbReference type="EMBL" id="UYYB01098620">
    <property type="protein sequence ID" value="VDM77189.1"/>
    <property type="molecule type" value="Genomic_DNA"/>
</dbReference>
<organism evidence="2 3">
    <name type="scientific">Strongylus vulgaris</name>
    <name type="common">Blood worm</name>
    <dbReference type="NCBI Taxonomy" id="40348"/>
    <lineage>
        <taxon>Eukaryota</taxon>
        <taxon>Metazoa</taxon>
        <taxon>Ecdysozoa</taxon>
        <taxon>Nematoda</taxon>
        <taxon>Chromadorea</taxon>
        <taxon>Rhabditida</taxon>
        <taxon>Rhabditina</taxon>
        <taxon>Rhabditomorpha</taxon>
        <taxon>Strongyloidea</taxon>
        <taxon>Strongylidae</taxon>
        <taxon>Strongylus</taxon>
    </lineage>
</organism>
<dbReference type="OrthoDB" id="5808918at2759"/>
<reference evidence="2 3" key="1">
    <citation type="submission" date="2018-11" db="EMBL/GenBank/DDBJ databases">
        <authorList>
            <consortium name="Pathogen Informatics"/>
        </authorList>
    </citation>
    <scope>NUCLEOTIDE SEQUENCE [LARGE SCALE GENOMIC DNA]</scope>
</reference>
<evidence type="ECO:0000313" key="3">
    <source>
        <dbReference type="Proteomes" id="UP000270094"/>
    </source>
</evidence>
<dbReference type="Proteomes" id="UP000270094">
    <property type="component" value="Unassembled WGS sequence"/>
</dbReference>
<name>A0A3P7JB22_STRVU</name>
<feature type="non-terminal residue" evidence="2">
    <location>
        <position position="316"/>
    </location>
</feature>
<feature type="compositionally biased region" description="Basic residues" evidence="1">
    <location>
        <begin position="268"/>
        <end position="277"/>
    </location>
</feature>
<sequence>MSEDRKPCADVKCEEYTPGYLSTNQAFDPQTASFFYESGECSAATNESSSSSHRTVKAESTEKPFKIVTVKKEVEDSKPPPQRIPSREYLEAQRQYQQNLLHRQQYLLTSGVSQDHKEHQNGRVAATPNFIQFPGGASLPPNHCYPHTAIYPQQHAVHANVPYPVVVPGRPLGSRVAAVPQRLPPHMIMQSRYTAGVQPAPNYVSQGIPMRPGVQYPNVPVRYMPYEGEMEAPVYIPAQGQVTMPPGTVIYTRDGCPVEGEEEDVGTKRRRTGKRKKENVDDEWNQQKDAVGPTGPPAPLTHGELLKQKKRNMAFP</sequence>
<proteinExistence type="predicted"/>
<evidence type="ECO:0000313" key="2">
    <source>
        <dbReference type="EMBL" id="VDM77189.1"/>
    </source>
</evidence>
<dbReference type="AlphaFoldDB" id="A0A3P7JB22"/>
<keyword evidence="3" id="KW-1185">Reference proteome</keyword>
<gene>
    <name evidence="2" type="ORF">SVUK_LOCUS12187</name>
</gene>
<protein>
    <submittedName>
        <fullName evidence="2">Uncharacterized protein</fullName>
    </submittedName>
</protein>